<organism evidence="1 2">
    <name type="scientific">Blastococcus brunescens</name>
    <dbReference type="NCBI Taxonomy" id="1564165"/>
    <lineage>
        <taxon>Bacteria</taxon>
        <taxon>Bacillati</taxon>
        <taxon>Actinomycetota</taxon>
        <taxon>Actinomycetes</taxon>
        <taxon>Geodermatophilales</taxon>
        <taxon>Geodermatophilaceae</taxon>
        <taxon>Blastococcus</taxon>
    </lineage>
</organism>
<dbReference type="RefSeq" id="WP_324275449.1">
    <property type="nucleotide sequence ID" value="NZ_CP141261.1"/>
</dbReference>
<sequence>MSQAGRCEPGVLDPLVGLRDGGWLSLWRPVLEKRNSTVPRPGEQAHLLLPLTTSDPTFVITAGDAGRSEAEEP</sequence>
<proteinExistence type="predicted"/>
<gene>
    <name evidence="1" type="ORF">U6N30_31890</name>
</gene>
<dbReference type="Proteomes" id="UP001324287">
    <property type="component" value="Chromosome"/>
</dbReference>
<evidence type="ECO:0000313" key="1">
    <source>
        <dbReference type="EMBL" id="WRL64120.1"/>
    </source>
</evidence>
<protein>
    <submittedName>
        <fullName evidence="1">Uncharacterized protein</fullName>
    </submittedName>
</protein>
<name>A0ABZ1B523_9ACTN</name>
<dbReference type="EMBL" id="CP141261">
    <property type="protein sequence ID" value="WRL64120.1"/>
    <property type="molecule type" value="Genomic_DNA"/>
</dbReference>
<keyword evidence="2" id="KW-1185">Reference proteome</keyword>
<evidence type="ECO:0000313" key="2">
    <source>
        <dbReference type="Proteomes" id="UP001324287"/>
    </source>
</evidence>
<accession>A0ABZ1B523</accession>
<reference evidence="1 2" key="1">
    <citation type="submission" date="2023-12" db="EMBL/GenBank/DDBJ databases">
        <title>Blastococcus brunescens sp. nov., an actonobacterium isolated from sandstone collected in sahara desert.</title>
        <authorList>
            <person name="Gtari M."/>
            <person name="Ghodhbane F."/>
        </authorList>
    </citation>
    <scope>NUCLEOTIDE SEQUENCE [LARGE SCALE GENOMIC DNA]</scope>
    <source>
        <strain evidence="1 2">BMG 8361</strain>
    </source>
</reference>